<dbReference type="InterPro" id="IPR016630">
    <property type="entry name" value="UCP015278"/>
</dbReference>
<dbReference type="RefSeq" id="WP_301165031.1">
    <property type="nucleotide sequence ID" value="NZ_JAUHTR010000002.1"/>
</dbReference>
<sequence length="177" mass="20867">MILPYSIDILKENKMNYDWKTLYVGVKLGLIGNSEITKYALEFLSTHEEGSHPLPIDLAWGENDEDDYLSKLQMIVEEYQENLKENPVEWNIEKRKWRYSILNHLNAKYKDTPKELLDKIAEVYADFDYPEDMETFITYMPPKDGCNSLSSLEKEKINRLISLFYEFLHNEQASLGL</sequence>
<organism evidence="1 2">
    <name type="scientific">Fictibacillus fluitans</name>
    <dbReference type="NCBI Taxonomy" id="3058422"/>
    <lineage>
        <taxon>Bacteria</taxon>
        <taxon>Bacillati</taxon>
        <taxon>Bacillota</taxon>
        <taxon>Bacilli</taxon>
        <taxon>Bacillales</taxon>
        <taxon>Fictibacillaceae</taxon>
        <taxon>Fictibacillus</taxon>
    </lineage>
</organism>
<accession>A0ABT8HT79</accession>
<evidence type="ECO:0000313" key="1">
    <source>
        <dbReference type="EMBL" id="MDN4523975.1"/>
    </source>
</evidence>
<proteinExistence type="predicted"/>
<keyword evidence="2" id="KW-1185">Reference proteome</keyword>
<comment type="caution">
    <text evidence="1">The sequence shown here is derived from an EMBL/GenBank/DDBJ whole genome shotgun (WGS) entry which is preliminary data.</text>
</comment>
<evidence type="ECO:0000313" key="2">
    <source>
        <dbReference type="Proteomes" id="UP001172721"/>
    </source>
</evidence>
<reference evidence="1" key="1">
    <citation type="submission" date="2023-07" db="EMBL/GenBank/DDBJ databases">
        <title>Fictibacillus sp. isolated from freshwater pond.</title>
        <authorList>
            <person name="Kirdat K."/>
            <person name="Bhat A."/>
            <person name="Mourya A."/>
            <person name="Yadav A."/>
        </authorList>
    </citation>
    <scope>NUCLEOTIDE SEQUENCE</scope>
    <source>
        <strain evidence="1">NE201</strain>
    </source>
</reference>
<dbReference type="PIRSF" id="PIRSF015278">
    <property type="entry name" value="UCP015278"/>
    <property type="match status" value="1"/>
</dbReference>
<dbReference type="Proteomes" id="UP001172721">
    <property type="component" value="Unassembled WGS sequence"/>
</dbReference>
<name>A0ABT8HT79_9BACL</name>
<dbReference type="Pfam" id="PF10004">
    <property type="entry name" value="DUF2247"/>
    <property type="match status" value="1"/>
</dbReference>
<gene>
    <name evidence="1" type="ORF">QYB97_05785</name>
</gene>
<dbReference type="EMBL" id="JAUHTR010000002">
    <property type="protein sequence ID" value="MDN4523975.1"/>
    <property type="molecule type" value="Genomic_DNA"/>
</dbReference>
<protein>
    <submittedName>
        <fullName evidence="1">DUF2247 family protein</fullName>
    </submittedName>
</protein>